<keyword evidence="2" id="KW-1185">Reference proteome</keyword>
<gene>
    <name evidence="1" type="ORF">AG0111_0g9171</name>
</gene>
<protein>
    <submittedName>
        <fullName evidence="1">Uncharacterized protein</fullName>
    </submittedName>
</protein>
<sequence>MEAGNGAIMAYPFGHDKGTEILLEAFRELRQDETGDDIGVAVTAVEDVLPLEHTRIAEGRHISENSAQSSLPSGKTSRCVELSVSEQEANTSTYDDTAISESPEDSTVLKLHSTDVTDITHRIDALTLTRRKPSSSLSHSKLTAAIDHEPPTYHPTGLPLEGTLPVISSVETEGVITRDDTVTSIPNMSLRLPSSRTSTICSAVSARSYQEPGPIQINPSAQLQSMQSISKLDARINEVTSLYRPWSTLRHGHTSNQAAYLPTGTPESITNIPFKADLFESHSRLNNNILSPYADGAHRHQWAKSSEWVEPCTINDGPKEWIEDFLTRQEQADRDEENERQLQEKQDKQYGSIRYRVNSADKFRRRLSKKRVSGERGSFEARQERKNGNGLNIDLGPTPSRQTSDSTPGEDLDGPARARAFSWTPDTHQSPISLTALPDRSSWTPTSSSPLHRTHAVDRLHMSLPSHHPSRRKFSNSSFAPSHHRWTSALKRVATRQYSTPHLRTSSWENLRVKKITSIGSELKRTLSTGCVPAITEGKDSMKGLVGRVEKVGESVTRKLSASCKGKWKGLGKKKKSMNVGRMYIIGRER</sequence>
<proteinExistence type="predicted"/>
<reference evidence="1 2" key="1">
    <citation type="journal article" date="2019" name="bioRxiv">
        <title>Genomics, evolutionary history and diagnostics of the Alternaria alternata species group including apple and Asian pear pathotypes.</title>
        <authorList>
            <person name="Armitage A.D."/>
            <person name="Cockerton H.M."/>
            <person name="Sreenivasaprasad S."/>
            <person name="Woodhall J.W."/>
            <person name="Lane C.R."/>
            <person name="Harrison R.J."/>
            <person name="Clarkson J.P."/>
        </authorList>
    </citation>
    <scope>NUCLEOTIDE SEQUENCE [LARGE SCALE GENOMIC DNA]</scope>
    <source>
        <strain evidence="1 2">FERA 650</strain>
    </source>
</reference>
<organism evidence="1 2">
    <name type="scientific">Alternaria gaisen</name>
    <dbReference type="NCBI Taxonomy" id="167740"/>
    <lineage>
        <taxon>Eukaryota</taxon>
        <taxon>Fungi</taxon>
        <taxon>Dikarya</taxon>
        <taxon>Ascomycota</taxon>
        <taxon>Pezizomycotina</taxon>
        <taxon>Dothideomycetes</taxon>
        <taxon>Pleosporomycetidae</taxon>
        <taxon>Pleosporales</taxon>
        <taxon>Pleosporineae</taxon>
        <taxon>Pleosporaceae</taxon>
        <taxon>Alternaria</taxon>
        <taxon>Alternaria sect. Alternaria</taxon>
    </lineage>
</organism>
<name>A0ACB6FEF1_9PLEO</name>
<evidence type="ECO:0000313" key="1">
    <source>
        <dbReference type="EMBL" id="KAB2102750.1"/>
    </source>
</evidence>
<dbReference type="Proteomes" id="UP000293547">
    <property type="component" value="Unassembled WGS sequence"/>
</dbReference>
<accession>A0ACB6FEF1</accession>
<dbReference type="EMBL" id="PDWZ02000009">
    <property type="protein sequence ID" value="KAB2102750.1"/>
    <property type="molecule type" value="Genomic_DNA"/>
</dbReference>
<comment type="caution">
    <text evidence="1">The sequence shown here is derived from an EMBL/GenBank/DDBJ whole genome shotgun (WGS) entry which is preliminary data.</text>
</comment>
<evidence type="ECO:0000313" key="2">
    <source>
        <dbReference type="Proteomes" id="UP000293547"/>
    </source>
</evidence>